<accession>A0A0H2R381</accession>
<dbReference type="InParanoid" id="A0A0H2R381"/>
<name>A0A0H2R381_9AGAM</name>
<dbReference type="EMBL" id="KQ086223">
    <property type="protein sequence ID" value="KLO06240.1"/>
    <property type="molecule type" value="Genomic_DNA"/>
</dbReference>
<gene>
    <name evidence="1" type="ORF">SCHPADRAFT_695846</name>
</gene>
<protein>
    <submittedName>
        <fullName evidence="1">Uncharacterized protein</fullName>
    </submittedName>
</protein>
<evidence type="ECO:0000313" key="2">
    <source>
        <dbReference type="Proteomes" id="UP000053477"/>
    </source>
</evidence>
<keyword evidence="2" id="KW-1185">Reference proteome</keyword>
<evidence type="ECO:0000313" key="1">
    <source>
        <dbReference type="EMBL" id="KLO06240.1"/>
    </source>
</evidence>
<organism evidence="1 2">
    <name type="scientific">Schizopora paradoxa</name>
    <dbReference type="NCBI Taxonomy" id="27342"/>
    <lineage>
        <taxon>Eukaryota</taxon>
        <taxon>Fungi</taxon>
        <taxon>Dikarya</taxon>
        <taxon>Basidiomycota</taxon>
        <taxon>Agaricomycotina</taxon>
        <taxon>Agaricomycetes</taxon>
        <taxon>Hymenochaetales</taxon>
        <taxon>Schizoporaceae</taxon>
        <taxon>Schizopora</taxon>
    </lineage>
</organism>
<dbReference type="OrthoDB" id="3215907at2759"/>
<reference evidence="1 2" key="1">
    <citation type="submission" date="2015-04" db="EMBL/GenBank/DDBJ databases">
        <title>Complete genome sequence of Schizopora paradoxa KUC8140, a cosmopolitan wood degrader in East Asia.</title>
        <authorList>
            <consortium name="DOE Joint Genome Institute"/>
            <person name="Min B."/>
            <person name="Park H."/>
            <person name="Jang Y."/>
            <person name="Kim J.-J."/>
            <person name="Kim K.H."/>
            <person name="Pangilinan J."/>
            <person name="Lipzen A."/>
            <person name="Riley R."/>
            <person name="Grigoriev I.V."/>
            <person name="Spatafora J.W."/>
            <person name="Choi I.-G."/>
        </authorList>
    </citation>
    <scope>NUCLEOTIDE SEQUENCE [LARGE SCALE GENOMIC DNA]</scope>
    <source>
        <strain evidence="1 2">KUC8140</strain>
    </source>
</reference>
<dbReference type="AlphaFoldDB" id="A0A0H2R381"/>
<sequence length="135" mass="15417">MLCACYLRDYCCRRFRPPVLPALRNASGSRGRHSRLSPNCLRAHLHSASRRLNRNGRHEIHRLRLLFYVLAHRPSQQATSTMSSSFRVHSLPPPTVNVLTTRQKTHLRRSSTKISKVLGATPQFMDADPPGRRVP</sequence>
<dbReference type="Proteomes" id="UP000053477">
    <property type="component" value="Unassembled WGS sequence"/>
</dbReference>
<proteinExistence type="predicted"/>